<dbReference type="EMBL" id="BKCJ010384489">
    <property type="protein sequence ID" value="GFA19983.1"/>
    <property type="molecule type" value="Genomic_DNA"/>
</dbReference>
<accession>A0A699J9C6</accession>
<proteinExistence type="predicted"/>
<dbReference type="AlphaFoldDB" id="A0A699J9C6"/>
<name>A0A699J9C6_TANCI</name>
<sequence length="83" mass="9271">NCITIDQMGLNDSSQLVSEPGARDIWDLKVRIKIVTKASKLQQAGTDGFMIIAPMVTGAINVITIRRIRLWFMGCKQVLLRVL</sequence>
<reference evidence="1" key="1">
    <citation type="journal article" date="2019" name="Sci. Rep.">
        <title>Draft genome of Tanacetum cinerariifolium, the natural source of mosquito coil.</title>
        <authorList>
            <person name="Yamashiro T."/>
            <person name="Shiraishi A."/>
            <person name="Satake H."/>
            <person name="Nakayama K."/>
        </authorList>
    </citation>
    <scope>NUCLEOTIDE SEQUENCE</scope>
</reference>
<evidence type="ECO:0000313" key="1">
    <source>
        <dbReference type="EMBL" id="GFA19983.1"/>
    </source>
</evidence>
<feature type="non-terminal residue" evidence="1">
    <location>
        <position position="1"/>
    </location>
</feature>
<gene>
    <name evidence="1" type="ORF">Tci_591955</name>
</gene>
<organism evidence="1">
    <name type="scientific">Tanacetum cinerariifolium</name>
    <name type="common">Dalmatian daisy</name>
    <name type="synonym">Chrysanthemum cinerariifolium</name>
    <dbReference type="NCBI Taxonomy" id="118510"/>
    <lineage>
        <taxon>Eukaryota</taxon>
        <taxon>Viridiplantae</taxon>
        <taxon>Streptophyta</taxon>
        <taxon>Embryophyta</taxon>
        <taxon>Tracheophyta</taxon>
        <taxon>Spermatophyta</taxon>
        <taxon>Magnoliopsida</taxon>
        <taxon>eudicotyledons</taxon>
        <taxon>Gunneridae</taxon>
        <taxon>Pentapetalae</taxon>
        <taxon>asterids</taxon>
        <taxon>campanulids</taxon>
        <taxon>Asterales</taxon>
        <taxon>Asteraceae</taxon>
        <taxon>Asteroideae</taxon>
        <taxon>Anthemideae</taxon>
        <taxon>Anthemidinae</taxon>
        <taxon>Tanacetum</taxon>
    </lineage>
</organism>
<comment type="caution">
    <text evidence="1">The sequence shown here is derived from an EMBL/GenBank/DDBJ whole genome shotgun (WGS) entry which is preliminary data.</text>
</comment>
<protein>
    <submittedName>
        <fullName evidence="1">Uncharacterized protein</fullName>
    </submittedName>
</protein>